<organism evidence="1">
    <name type="scientific">Hyperionvirus sp</name>
    <dbReference type="NCBI Taxonomy" id="2487770"/>
    <lineage>
        <taxon>Viruses</taxon>
        <taxon>Varidnaviria</taxon>
        <taxon>Bamfordvirae</taxon>
        <taxon>Nucleocytoviricota</taxon>
        <taxon>Megaviricetes</taxon>
        <taxon>Imitervirales</taxon>
        <taxon>Mimiviridae</taxon>
        <taxon>Klosneuvirinae</taxon>
    </lineage>
</organism>
<protein>
    <submittedName>
        <fullName evidence="1">Uncharacterized protein</fullName>
    </submittedName>
</protein>
<name>A0A3G5ABD8_9VIRU</name>
<accession>A0A3G5ABD8</accession>
<proteinExistence type="predicted"/>
<sequence>MKNLLVVYIYISGEMDDIEKMWGDIKLEYIDMYSRLSYISRKGGKILERRPIKDKLHLLISDFKEVLNTMEKVCNSIDEIYADQGMINMERDANFSVRSVKHVSDSGKVVKVIRAMRDETVGA</sequence>
<dbReference type="EMBL" id="MK072407">
    <property type="protein sequence ID" value="AYV84432.1"/>
    <property type="molecule type" value="Genomic_DNA"/>
</dbReference>
<reference evidence="1" key="1">
    <citation type="submission" date="2018-10" db="EMBL/GenBank/DDBJ databases">
        <title>Hidden diversity of soil giant viruses.</title>
        <authorList>
            <person name="Schulz F."/>
            <person name="Alteio L."/>
            <person name="Goudeau D."/>
            <person name="Ryan E.M."/>
            <person name="Malmstrom R.R."/>
            <person name="Blanchard J."/>
            <person name="Woyke T."/>
        </authorList>
    </citation>
    <scope>NUCLEOTIDE SEQUENCE</scope>
    <source>
        <strain evidence="1">HYV1</strain>
    </source>
</reference>
<evidence type="ECO:0000313" key="1">
    <source>
        <dbReference type="EMBL" id="AYV84432.1"/>
    </source>
</evidence>
<gene>
    <name evidence="1" type="ORF">Hyperionvirus25_18</name>
</gene>